<reference evidence="1 2" key="1">
    <citation type="submission" date="2015-01" db="EMBL/GenBank/DDBJ databases">
        <title>Draft Genome Sequence of the Biocontrol and Plant Growth-Promoting Rhizobacteria (PGPR) Pseudomonas fluorescens UM270.</title>
        <authorList>
            <person name="Hernandez-Salmeron J.E."/>
            <person name="Santoyo G."/>
            <person name="Moreno-Hagelsieb G."/>
            <person name="Hernandez-Leon R."/>
        </authorList>
    </citation>
    <scope>NUCLEOTIDE SEQUENCE [LARGE SCALE GENOMIC DNA]</scope>
    <source>
        <strain evidence="1 2">UM270</strain>
    </source>
</reference>
<organism evidence="1 2">
    <name type="scientific">Pseudomonas fluorescens</name>
    <dbReference type="NCBI Taxonomy" id="294"/>
    <lineage>
        <taxon>Bacteria</taxon>
        <taxon>Pseudomonadati</taxon>
        <taxon>Pseudomonadota</taxon>
        <taxon>Gammaproteobacteria</taxon>
        <taxon>Pseudomonadales</taxon>
        <taxon>Pseudomonadaceae</taxon>
        <taxon>Pseudomonas</taxon>
    </lineage>
</organism>
<accession>A0A0D0NKJ4</accession>
<evidence type="ECO:0000313" key="1">
    <source>
        <dbReference type="EMBL" id="KIQ59676.1"/>
    </source>
</evidence>
<gene>
    <name evidence="1" type="ORF">RL74_09345</name>
</gene>
<evidence type="ECO:0000313" key="2">
    <source>
        <dbReference type="Proteomes" id="UP000032101"/>
    </source>
</evidence>
<dbReference type="OrthoDB" id="9178965at2"/>
<evidence type="ECO:0008006" key="3">
    <source>
        <dbReference type="Google" id="ProtNLM"/>
    </source>
</evidence>
<name>A0A0D0NKJ4_PSEFL</name>
<dbReference type="AlphaFoldDB" id="A0A0D0NKJ4"/>
<sequence>MLNGQRLKTPQLIYLVYGAKTYHQEALFSIASALAGLRKTPGEALDIQVFTDDPAPYEGLPVRLRLLDDETRKAWIEPHGYHFRAKHVVMQKVLEEAELALLIDTDTFFHCSPLELFRRIQPGTLLCNAVNLSYGANKDSLLYVTLADILRERRLADDSMPQLNSGVIGLYHTEASVLDRSIALMDELFPLAQGAYTLEEFCLAVAAYRSVQLRECPDLIHHYWSRKQLFRAKTKAWLDKHHAAPTCQQALDETAQVTTALPRPPAFQRLAYKFVTLALPAHKRQFMREILYGCYRHTNQFDQACAPVWWEKALENVEDRLKKPLEDHELKRWLNHPLIRLVLGERREVIYAHLMQAKGD</sequence>
<comment type="caution">
    <text evidence="1">The sequence shown here is derived from an EMBL/GenBank/DDBJ whole genome shotgun (WGS) entry which is preliminary data.</text>
</comment>
<protein>
    <recommendedName>
        <fullName evidence="3">Nucleotide-diphospho-sugar transferase domain-containing protein</fullName>
    </recommendedName>
</protein>
<dbReference type="EMBL" id="JXNZ01000063">
    <property type="protein sequence ID" value="KIQ59676.1"/>
    <property type="molecule type" value="Genomic_DNA"/>
</dbReference>
<dbReference type="Proteomes" id="UP000032101">
    <property type="component" value="Unassembled WGS sequence"/>
</dbReference>
<dbReference type="RefSeq" id="WP_042729532.1">
    <property type="nucleotide sequence ID" value="NZ_JXNZ01000063.1"/>
</dbReference>
<dbReference type="PATRIC" id="fig|294.124.peg.1929"/>
<proteinExistence type="predicted"/>